<dbReference type="OrthoDB" id="106547at2"/>
<dbReference type="InterPro" id="IPR017932">
    <property type="entry name" value="GATase_2_dom"/>
</dbReference>
<dbReference type="EC" id="2.6.1.16" evidence="3 10"/>
<evidence type="ECO:0000256" key="2">
    <source>
        <dbReference type="ARBA" id="ARBA00004496"/>
    </source>
</evidence>
<dbReference type="CDD" id="cd00714">
    <property type="entry name" value="GFAT"/>
    <property type="match status" value="1"/>
</dbReference>
<evidence type="ECO:0000259" key="12">
    <source>
        <dbReference type="PROSITE" id="PS51464"/>
    </source>
</evidence>
<dbReference type="GO" id="GO:0005829">
    <property type="term" value="C:cytosol"/>
    <property type="evidence" value="ECO:0007669"/>
    <property type="project" value="TreeGrafter"/>
</dbReference>
<organism evidence="13 14">
    <name type="scientific">Candidatus Viridilinea mediisalina</name>
    <dbReference type="NCBI Taxonomy" id="2024553"/>
    <lineage>
        <taxon>Bacteria</taxon>
        <taxon>Bacillati</taxon>
        <taxon>Chloroflexota</taxon>
        <taxon>Chloroflexia</taxon>
        <taxon>Chloroflexales</taxon>
        <taxon>Chloroflexineae</taxon>
        <taxon>Oscillochloridaceae</taxon>
        <taxon>Candidatus Viridilinea</taxon>
    </lineage>
</organism>
<evidence type="ECO:0000256" key="8">
    <source>
        <dbReference type="ARBA" id="ARBA00022737"/>
    </source>
</evidence>
<reference evidence="14" key="1">
    <citation type="submission" date="2017-08" db="EMBL/GenBank/DDBJ databases">
        <authorList>
            <person name="Grouzdev D.S."/>
            <person name="Gaisin V.A."/>
            <person name="Rysina M.S."/>
            <person name="Gorlenko V.M."/>
        </authorList>
    </citation>
    <scope>NUCLEOTIDE SEQUENCE [LARGE SCALE GENOMIC DNA]</scope>
    <source>
        <strain evidence="14">Kir15-3F</strain>
    </source>
</reference>
<comment type="catalytic activity">
    <reaction evidence="1 10">
        <text>D-fructose 6-phosphate + L-glutamine = D-glucosamine 6-phosphate + L-glutamate</text>
        <dbReference type="Rhea" id="RHEA:13237"/>
        <dbReference type="ChEBI" id="CHEBI:29985"/>
        <dbReference type="ChEBI" id="CHEBI:58359"/>
        <dbReference type="ChEBI" id="CHEBI:58725"/>
        <dbReference type="ChEBI" id="CHEBI:61527"/>
        <dbReference type="EC" id="2.6.1.16"/>
    </reaction>
</comment>
<feature type="domain" description="Glutamine amidotransferase type-2" evidence="11">
    <location>
        <begin position="2"/>
        <end position="222"/>
    </location>
</feature>
<dbReference type="GO" id="GO:0006002">
    <property type="term" value="P:fructose 6-phosphate metabolic process"/>
    <property type="evidence" value="ECO:0007669"/>
    <property type="project" value="TreeGrafter"/>
</dbReference>
<accession>A0A2A6RL69</accession>
<dbReference type="GO" id="GO:0006487">
    <property type="term" value="P:protein N-linked glycosylation"/>
    <property type="evidence" value="ECO:0007669"/>
    <property type="project" value="TreeGrafter"/>
</dbReference>
<dbReference type="Gene3D" id="3.40.50.10490">
    <property type="entry name" value="Glucose-6-phosphate isomerase like protein, domain 1"/>
    <property type="match status" value="2"/>
</dbReference>
<keyword evidence="9" id="KW-0315">Glutamine amidotransferase</keyword>
<keyword evidence="5 10" id="KW-0963">Cytoplasm</keyword>
<dbReference type="InterPro" id="IPR005855">
    <property type="entry name" value="GFAT"/>
</dbReference>
<dbReference type="Gene3D" id="3.60.20.10">
    <property type="entry name" value="Glutamine Phosphoribosylpyrophosphate, subunit 1, domain 1"/>
    <property type="match status" value="1"/>
</dbReference>
<evidence type="ECO:0000256" key="4">
    <source>
        <dbReference type="ARBA" id="ARBA00016090"/>
    </source>
</evidence>
<dbReference type="InterPro" id="IPR046348">
    <property type="entry name" value="SIS_dom_sf"/>
</dbReference>
<comment type="subcellular location">
    <subcellularLocation>
        <location evidence="2 10">Cytoplasm</location>
    </subcellularLocation>
</comment>
<dbReference type="InterPro" id="IPR035466">
    <property type="entry name" value="GlmS/AgaS_SIS"/>
</dbReference>
<dbReference type="GO" id="GO:0046349">
    <property type="term" value="P:amino sugar biosynthetic process"/>
    <property type="evidence" value="ECO:0007669"/>
    <property type="project" value="UniProtKB-ARBA"/>
</dbReference>
<dbReference type="SUPFAM" id="SSF53697">
    <property type="entry name" value="SIS domain"/>
    <property type="match status" value="1"/>
</dbReference>
<gene>
    <name evidence="10 13" type="primary">glmS</name>
    <name evidence="13" type="ORF">CJ255_07460</name>
</gene>
<comment type="function">
    <text evidence="10">Catalyzes the first step in hexosamine metabolism, converting fructose-6P into glucosamine-6P using glutamine as a nitrogen source.</text>
</comment>
<dbReference type="PANTHER" id="PTHR10937:SF0">
    <property type="entry name" value="GLUTAMINE--FRUCTOSE-6-PHOSPHATE TRANSAMINASE (ISOMERIZING)"/>
    <property type="match status" value="1"/>
</dbReference>
<evidence type="ECO:0000256" key="5">
    <source>
        <dbReference type="ARBA" id="ARBA00022490"/>
    </source>
</evidence>
<evidence type="ECO:0000256" key="6">
    <source>
        <dbReference type="ARBA" id="ARBA00022576"/>
    </source>
</evidence>
<dbReference type="NCBIfam" id="NF001484">
    <property type="entry name" value="PRK00331.1"/>
    <property type="match status" value="1"/>
</dbReference>
<feature type="domain" description="SIS" evidence="12">
    <location>
        <begin position="465"/>
        <end position="606"/>
    </location>
</feature>
<dbReference type="InterPro" id="IPR029055">
    <property type="entry name" value="Ntn_hydrolases_N"/>
</dbReference>
<dbReference type="FunFam" id="3.60.20.10:FF:000006">
    <property type="entry name" value="Glutamine--fructose-6-phosphate aminotransferase [isomerizing]"/>
    <property type="match status" value="1"/>
</dbReference>
<dbReference type="FunFam" id="3.40.50.10490:FF:000001">
    <property type="entry name" value="Glutamine--fructose-6-phosphate aminotransferase [isomerizing]"/>
    <property type="match status" value="1"/>
</dbReference>
<evidence type="ECO:0000313" key="14">
    <source>
        <dbReference type="Proteomes" id="UP000220527"/>
    </source>
</evidence>
<comment type="caution">
    <text evidence="13">The sequence shown here is derived from an EMBL/GenBank/DDBJ whole genome shotgun (WGS) entry which is preliminary data.</text>
</comment>
<dbReference type="CDD" id="cd05009">
    <property type="entry name" value="SIS_GlmS_GlmD_2"/>
    <property type="match status" value="1"/>
</dbReference>
<dbReference type="EMBL" id="NQWI01000024">
    <property type="protein sequence ID" value="PDW03655.1"/>
    <property type="molecule type" value="Genomic_DNA"/>
</dbReference>
<dbReference type="GO" id="GO:0097367">
    <property type="term" value="F:carbohydrate derivative binding"/>
    <property type="evidence" value="ECO:0007669"/>
    <property type="project" value="InterPro"/>
</dbReference>
<evidence type="ECO:0000256" key="1">
    <source>
        <dbReference type="ARBA" id="ARBA00001031"/>
    </source>
</evidence>
<dbReference type="GO" id="GO:0004360">
    <property type="term" value="F:glutamine-fructose-6-phosphate transaminase (isomerizing) activity"/>
    <property type="evidence" value="ECO:0007669"/>
    <property type="project" value="UniProtKB-UniRule"/>
</dbReference>
<name>A0A2A6RL69_9CHLR</name>
<keyword evidence="14" id="KW-1185">Reference proteome</keyword>
<sequence length="616" mass="66754">MCGIVGYLGPRVATDVVVGGLQRLEYRGYDSAGIAIYDPKEGLQLRRSVGKLIGLIARLHLEPARGHLGIGHTRWATHGGVTEINAHPHRDASGQVVVIQNGIVENYLELKARLVEQGITFVSQTDTEVIAHLVGLYYAESGSLATAMRQTLGELRGGNAVVAICVNEPDQIVAARLGNAGGVVLGLGEGEYFVASDVPAILDYTRDLIFLEDRELAVITSAGIRITTLAGDAVERRPISIPWDPVAAARGDYKHFMEKEIHEQPRALMDALRGRVDQEAGMVHFEDMRLDDAALRQVDRIYATACGTAWHAALVAKFMIERLARVRVEVDYASEFRYREPVLGGDALLLAFTQSGETVDTLAAMEEARDQKVFSLAIVNAIGSQAARVADGGPLYLHAGPEIGVASTKAFTSMLVVAYLFALRLAQARGTLNAAQMQPHLQALIELPGKAASVIEASMPICAELAEHYHRVENALYLGRQANYPIALEGALKLKEISYIHAEGYPAGEMKHGPIALIDETMPVICIAPQDEIYPKMISNIEQVRARHGQVIAIGTSGDQLLASKADHVISIPATLPLLQPILTVIPLQLFAYYVALRRGCDVDQPRNLAKSVTVE</sequence>
<dbReference type="CDD" id="cd05008">
    <property type="entry name" value="SIS_GlmS_GlmD_1"/>
    <property type="match status" value="1"/>
</dbReference>
<dbReference type="InterPro" id="IPR035490">
    <property type="entry name" value="GlmS/FrlB_SIS"/>
</dbReference>
<evidence type="ECO:0000256" key="7">
    <source>
        <dbReference type="ARBA" id="ARBA00022679"/>
    </source>
</evidence>
<keyword evidence="6 10" id="KW-0032">Aminotransferase</keyword>
<dbReference type="PROSITE" id="PS51278">
    <property type="entry name" value="GATASE_TYPE_2"/>
    <property type="match status" value="1"/>
</dbReference>
<dbReference type="Pfam" id="PF01380">
    <property type="entry name" value="SIS"/>
    <property type="match status" value="2"/>
</dbReference>
<feature type="active site" description="Nucleophile; for GATase activity" evidence="10">
    <location>
        <position position="2"/>
    </location>
</feature>
<feature type="domain" description="SIS" evidence="12">
    <location>
        <begin position="291"/>
        <end position="431"/>
    </location>
</feature>
<proteinExistence type="inferred from homology"/>
<dbReference type="FunFam" id="3.40.50.10490:FF:000002">
    <property type="entry name" value="Glutamine--fructose-6-phosphate aminotransferase [isomerizing]"/>
    <property type="match status" value="1"/>
</dbReference>
<comment type="subunit">
    <text evidence="10">Homodimer.</text>
</comment>
<keyword evidence="7 10" id="KW-0808">Transferase</keyword>
<dbReference type="PROSITE" id="PS51464">
    <property type="entry name" value="SIS"/>
    <property type="match status" value="2"/>
</dbReference>
<evidence type="ECO:0000256" key="3">
    <source>
        <dbReference type="ARBA" id="ARBA00012916"/>
    </source>
</evidence>
<dbReference type="Proteomes" id="UP000220527">
    <property type="component" value="Unassembled WGS sequence"/>
</dbReference>
<dbReference type="HAMAP" id="MF_00164">
    <property type="entry name" value="GlmS"/>
    <property type="match status" value="1"/>
</dbReference>
<dbReference type="InterPro" id="IPR047084">
    <property type="entry name" value="GFAT_N"/>
</dbReference>
<evidence type="ECO:0000256" key="10">
    <source>
        <dbReference type="HAMAP-Rule" id="MF_00164"/>
    </source>
</evidence>
<dbReference type="Pfam" id="PF13522">
    <property type="entry name" value="GATase_6"/>
    <property type="match status" value="1"/>
</dbReference>
<dbReference type="PANTHER" id="PTHR10937">
    <property type="entry name" value="GLUCOSAMINE--FRUCTOSE-6-PHOSPHATE AMINOTRANSFERASE, ISOMERIZING"/>
    <property type="match status" value="1"/>
</dbReference>
<dbReference type="NCBIfam" id="TIGR01135">
    <property type="entry name" value="glmS"/>
    <property type="match status" value="1"/>
</dbReference>
<dbReference type="AlphaFoldDB" id="A0A2A6RL69"/>
<dbReference type="GO" id="GO:0006047">
    <property type="term" value="P:UDP-N-acetylglucosamine metabolic process"/>
    <property type="evidence" value="ECO:0007669"/>
    <property type="project" value="TreeGrafter"/>
</dbReference>
<evidence type="ECO:0000259" key="11">
    <source>
        <dbReference type="PROSITE" id="PS51278"/>
    </source>
</evidence>
<evidence type="ECO:0000313" key="13">
    <source>
        <dbReference type="EMBL" id="PDW03655.1"/>
    </source>
</evidence>
<keyword evidence="8" id="KW-0677">Repeat</keyword>
<evidence type="ECO:0000256" key="9">
    <source>
        <dbReference type="ARBA" id="ARBA00022962"/>
    </source>
</evidence>
<feature type="initiator methionine" description="Removed" evidence="10">
    <location>
        <position position="1"/>
    </location>
</feature>
<dbReference type="SUPFAM" id="SSF56235">
    <property type="entry name" value="N-terminal nucleophile aminohydrolases (Ntn hydrolases)"/>
    <property type="match status" value="1"/>
</dbReference>
<dbReference type="InterPro" id="IPR001347">
    <property type="entry name" value="SIS_dom"/>
</dbReference>
<dbReference type="RefSeq" id="WP_097643463.1">
    <property type="nucleotide sequence ID" value="NZ_NQWI01000024.1"/>
</dbReference>
<protein>
    <recommendedName>
        <fullName evidence="4 10">Glutamine--fructose-6-phosphate aminotransferase [isomerizing]</fullName>
        <ecNumber evidence="3 10">2.6.1.16</ecNumber>
    </recommendedName>
    <alternativeName>
        <fullName evidence="10">D-fructose-6-phosphate amidotransferase</fullName>
    </alternativeName>
    <alternativeName>
        <fullName evidence="10">GFAT</fullName>
    </alternativeName>
    <alternativeName>
        <fullName evidence="10">Glucosamine-6-phosphate synthase</fullName>
    </alternativeName>
    <alternativeName>
        <fullName evidence="10">Hexosephosphate aminotransferase</fullName>
    </alternativeName>
    <alternativeName>
        <fullName evidence="10">L-glutamine--D-fructose-6-phosphate amidotransferase</fullName>
    </alternativeName>
</protein>
<feature type="active site" description="For Fru-6P isomerization activity" evidence="10">
    <location>
        <position position="611"/>
    </location>
</feature>
<dbReference type="GO" id="GO:0005975">
    <property type="term" value="P:carbohydrate metabolic process"/>
    <property type="evidence" value="ECO:0007669"/>
    <property type="project" value="UniProtKB-UniRule"/>
</dbReference>